<dbReference type="Pfam" id="PF04139">
    <property type="entry name" value="Rad9"/>
    <property type="match status" value="1"/>
</dbReference>
<keyword evidence="3" id="KW-1185">Reference proteome</keyword>
<dbReference type="PANTHER" id="PTHR15237:SF0">
    <property type="entry name" value="CELL CYCLE CHECKPOINT CONTROL PROTEIN"/>
    <property type="match status" value="1"/>
</dbReference>
<evidence type="ECO:0008006" key="4">
    <source>
        <dbReference type="Google" id="ProtNLM"/>
    </source>
</evidence>
<dbReference type="GO" id="GO:0030896">
    <property type="term" value="C:checkpoint clamp complex"/>
    <property type="evidence" value="ECO:0007669"/>
    <property type="project" value="InterPro"/>
</dbReference>
<gene>
    <name evidence="2" type="ORF">HPB48_009960</name>
</gene>
<sequence>MKYTIPGPNVKLFGRAVQTLTKIGDELYVIADDKTLSLKAFGASRSSYLCFRFERRFFSGTEAADEAASGYRGKLSARSSLLAFRSVQALERSVEECVFQLCGDQALVVLRFRRGLSKRFWLPLVEYEELHFSFEPDAYASSVCGQAKLLSDVLANFPPSVPEVTLRLSPRGLDVCTHLEAADSQRAVRTSVSVQAAELDDVRCDDGGTVELTLCLRALRAVLGFCEGLTTRLQLDAPGRPLVGSLDGVPGLEATFVSATLGAAALAGAPPCTPERPGSGDAEARRRHRAFLLGLTEPPLDGFTSQMPRDDQVLAEASDDDD</sequence>
<dbReference type="EMBL" id="JABSTR010000004">
    <property type="protein sequence ID" value="KAH9367588.1"/>
    <property type="molecule type" value="Genomic_DNA"/>
</dbReference>
<proteinExistence type="predicted"/>
<dbReference type="GO" id="GO:0031573">
    <property type="term" value="P:mitotic intra-S DNA damage checkpoint signaling"/>
    <property type="evidence" value="ECO:0007669"/>
    <property type="project" value="TreeGrafter"/>
</dbReference>
<organism evidence="2 3">
    <name type="scientific">Haemaphysalis longicornis</name>
    <name type="common">Bush tick</name>
    <dbReference type="NCBI Taxonomy" id="44386"/>
    <lineage>
        <taxon>Eukaryota</taxon>
        <taxon>Metazoa</taxon>
        <taxon>Ecdysozoa</taxon>
        <taxon>Arthropoda</taxon>
        <taxon>Chelicerata</taxon>
        <taxon>Arachnida</taxon>
        <taxon>Acari</taxon>
        <taxon>Parasitiformes</taxon>
        <taxon>Ixodida</taxon>
        <taxon>Ixodoidea</taxon>
        <taxon>Ixodidae</taxon>
        <taxon>Haemaphysalinae</taxon>
        <taxon>Haemaphysalis</taxon>
    </lineage>
</organism>
<dbReference type="InterPro" id="IPR007268">
    <property type="entry name" value="Rad9/Ddc1"/>
</dbReference>
<dbReference type="VEuPathDB" id="VectorBase:HLOH_041948"/>
<dbReference type="Gene3D" id="3.70.10.10">
    <property type="match status" value="1"/>
</dbReference>
<accession>A0A9J6FZT4</accession>
<evidence type="ECO:0000313" key="3">
    <source>
        <dbReference type="Proteomes" id="UP000821853"/>
    </source>
</evidence>
<dbReference type="GO" id="GO:0000076">
    <property type="term" value="P:DNA replication checkpoint signaling"/>
    <property type="evidence" value="ECO:0007669"/>
    <property type="project" value="TreeGrafter"/>
</dbReference>
<protein>
    <recommendedName>
        <fullName evidence="4">Cell cycle checkpoint control protein RAD9A</fullName>
    </recommendedName>
</protein>
<dbReference type="AlphaFoldDB" id="A0A9J6FZT4"/>
<reference evidence="2 3" key="1">
    <citation type="journal article" date="2020" name="Cell">
        <title>Large-Scale Comparative Analyses of Tick Genomes Elucidate Their Genetic Diversity and Vector Capacities.</title>
        <authorList>
            <consortium name="Tick Genome and Microbiome Consortium (TIGMIC)"/>
            <person name="Jia N."/>
            <person name="Wang J."/>
            <person name="Shi W."/>
            <person name="Du L."/>
            <person name="Sun Y."/>
            <person name="Zhan W."/>
            <person name="Jiang J.F."/>
            <person name="Wang Q."/>
            <person name="Zhang B."/>
            <person name="Ji P."/>
            <person name="Bell-Sakyi L."/>
            <person name="Cui X.M."/>
            <person name="Yuan T.T."/>
            <person name="Jiang B.G."/>
            <person name="Yang W.F."/>
            <person name="Lam T.T."/>
            <person name="Chang Q.C."/>
            <person name="Ding S.J."/>
            <person name="Wang X.J."/>
            <person name="Zhu J.G."/>
            <person name="Ruan X.D."/>
            <person name="Zhao L."/>
            <person name="Wei J.T."/>
            <person name="Ye R.Z."/>
            <person name="Que T.C."/>
            <person name="Du C.H."/>
            <person name="Zhou Y.H."/>
            <person name="Cheng J.X."/>
            <person name="Dai P.F."/>
            <person name="Guo W.B."/>
            <person name="Han X.H."/>
            <person name="Huang E.J."/>
            <person name="Li L.F."/>
            <person name="Wei W."/>
            <person name="Gao Y.C."/>
            <person name="Liu J.Z."/>
            <person name="Shao H.Z."/>
            <person name="Wang X."/>
            <person name="Wang C.C."/>
            <person name="Yang T.C."/>
            <person name="Huo Q.B."/>
            <person name="Li W."/>
            <person name="Chen H.Y."/>
            <person name="Chen S.E."/>
            <person name="Zhou L.G."/>
            <person name="Ni X.B."/>
            <person name="Tian J.H."/>
            <person name="Sheng Y."/>
            <person name="Liu T."/>
            <person name="Pan Y.S."/>
            <person name="Xia L.Y."/>
            <person name="Li J."/>
            <person name="Zhao F."/>
            <person name="Cao W.C."/>
        </authorList>
    </citation>
    <scope>NUCLEOTIDE SEQUENCE [LARGE SCALE GENOMIC DNA]</scope>
    <source>
        <strain evidence="2">HaeL-2018</strain>
    </source>
</reference>
<dbReference type="PANTHER" id="PTHR15237">
    <property type="entry name" value="DNA REPAIR PROTEIN RAD9"/>
    <property type="match status" value="1"/>
</dbReference>
<comment type="caution">
    <text evidence="2">The sequence shown here is derived from an EMBL/GenBank/DDBJ whole genome shotgun (WGS) entry which is preliminary data.</text>
</comment>
<dbReference type="GO" id="GO:0071479">
    <property type="term" value="P:cellular response to ionizing radiation"/>
    <property type="evidence" value="ECO:0007669"/>
    <property type="project" value="TreeGrafter"/>
</dbReference>
<dbReference type="SUPFAM" id="SSF55979">
    <property type="entry name" value="DNA clamp"/>
    <property type="match status" value="1"/>
</dbReference>
<dbReference type="OMA" id="PFQECES"/>
<feature type="region of interest" description="Disordered" evidence="1">
    <location>
        <begin position="268"/>
        <end position="322"/>
    </location>
</feature>
<evidence type="ECO:0000256" key="1">
    <source>
        <dbReference type="SAM" id="MobiDB-lite"/>
    </source>
</evidence>
<dbReference type="InterPro" id="IPR046938">
    <property type="entry name" value="DNA_clamp_sf"/>
</dbReference>
<dbReference type="GO" id="GO:0006281">
    <property type="term" value="P:DNA repair"/>
    <property type="evidence" value="ECO:0007669"/>
    <property type="project" value="TreeGrafter"/>
</dbReference>
<dbReference type="OrthoDB" id="60092at2759"/>
<name>A0A9J6FZT4_HAELO</name>
<dbReference type="Proteomes" id="UP000821853">
    <property type="component" value="Chromosome 2"/>
</dbReference>
<evidence type="ECO:0000313" key="2">
    <source>
        <dbReference type="EMBL" id="KAH9367588.1"/>
    </source>
</evidence>